<dbReference type="InterPro" id="IPR029061">
    <property type="entry name" value="THDP-binding"/>
</dbReference>
<dbReference type="PROSITE" id="PS51379">
    <property type="entry name" value="4FE4S_FER_2"/>
    <property type="match status" value="2"/>
</dbReference>
<keyword evidence="6" id="KW-1185">Reference proteome</keyword>
<dbReference type="Pfam" id="PF02775">
    <property type="entry name" value="TPP_enzyme_C"/>
    <property type="match status" value="1"/>
</dbReference>
<feature type="domain" description="4Fe-4S ferredoxin-type" evidence="4">
    <location>
        <begin position="582"/>
        <end position="611"/>
    </location>
</feature>
<sequence>MPATQTVPAAARMFLSGNDAVARAVWEAGTRVAAAYPGTPSTEILEILSRYSGLHTEWSINEKVSMEVALGASMVGARAFCAMKHVGLNVASDALMTMTVTGTEGGLVIAVADDVGMSSSQNEQDSRYWGRFAHVPVLEPADSQEAYAMTLAAFDLSERLKSPVILRLTTRICHVKGVVHTGERNEVEPKGFVKDPRHWVMVPGNAKPRLPTMFEREAAARAEAEVSPLNFHVEGSDRRIGFVTSGPTFMHVREAFPDAPVFKLGLSCPPPLESLRRFAATVDTVLVVEETEPLLETEMKAAGIACHGKDVLPRIGELAPDVLEPAVRRLRGEVVPAPEHVPAQQVFPRPPTMCVACPHLGVYYTLSQMRNVIISGDIGCYTLGAGHPWNALDTCISMGASMGTALGMDKGRGKVDENKKIVAVIGDSTFMHMGMQGLLDITWNRGNVTVLLLDNRAVGMTGGQDNPGTGRDIHGEETTRVDFAKLCEALGVKKERIHVLDPYELPVLFKALREETKIEEPSVIITNRPCVLIDHYQPAKSYTVEEDRCTGCGNCVEVGCPAIHVTRRDKVVKASGKEVDLSFVRIETSACTGCGLCVQPCAPEAIVHADPVQNVQSVQFVRK</sequence>
<dbReference type="SUPFAM" id="SSF54862">
    <property type="entry name" value="4Fe-4S ferredoxins"/>
    <property type="match status" value="1"/>
</dbReference>
<keyword evidence="3" id="KW-0408">Iron</keyword>
<reference evidence="5 6" key="1">
    <citation type="submission" date="2019-12" db="EMBL/GenBank/DDBJ databases">
        <title>Comparative genomics gives insights into the taxonomy of the Azoarcus-Aromatoleum group and reveals separate origins of nif in the plant-associated Azoarcus and non-plant-associated Aromatoleum sub-groups.</title>
        <authorList>
            <person name="Lafos M."/>
            <person name="Maluk M."/>
            <person name="Batista M."/>
            <person name="Junghare M."/>
            <person name="Carmona M."/>
            <person name="Faoro H."/>
            <person name="Cruz L.M."/>
            <person name="Battistoni F."/>
            <person name="De Souza E."/>
            <person name="Pedrosa F."/>
            <person name="Chen W.-M."/>
            <person name="Poole P.S."/>
            <person name="Dixon R.A."/>
            <person name="James E.K."/>
        </authorList>
    </citation>
    <scope>NUCLEOTIDE SEQUENCE [LARGE SCALE GENOMIC DNA]</scope>
    <source>
        <strain evidence="5 6">T</strain>
    </source>
</reference>
<dbReference type="Proteomes" id="UP000634522">
    <property type="component" value="Unassembled WGS sequence"/>
</dbReference>
<protein>
    <recommendedName>
        <fullName evidence="3">Indolepyruvate oxidoreductase subunit IorA</fullName>
        <shortName evidence="3">IOR</shortName>
        <ecNumber evidence="3">1.2.7.8</ecNumber>
    </recommendedName>
    <alternativeName>
        <fullName evidence="3">Indolepyruvate ferredoxin oxidoreductase subunit alpha</fullName>
    </alternativeName>
</protein>
<dbReference type="RefSeq" id="WP_169142274.1">
    <property type="nucleotide sequence ID" value="NZ_WTVS01000050.1"/>
</dbReference>
<organism evidence="5 6">
    <name type="scientific">Aromatoleum toluolicum</name>
    <dbReference type="NCBI Taxonomy" id="90060"/>
    <lineage>
        <taxon>Bacteria</taxon>
        <taxon>Pseudomonadati</taxon>
        <taxon>Pseudomonadota</taxon>
        <taxon>Betaproteobacteria</taxon>
        <taxon>Rhodocyclales</taxon>
        <taxon>Rhodocyclaceae</taxon>
        <taxon>Aromatoleum</taxon>
    </lineage>
</organism>
<dbReference type="InterPro" id="IPR045025">
    <property type="entry name" value="HACL1-like"/>
</dbReference>
<dbReference type="Pfam" id="PF01855">
    <property type="entry name" value="POR_N"/>
    <property type="match status" value="1"/>
</dbReference>
<comment type="function">
    <text evidence="3">Catalyzes the ferredoxin-dependent oxidative decarboxylation of arylpyruvates.</text>
</comment>
<dbReference type="Pfam" id="PF13237">
    <property type="entry name" value="Fer4_10"/>
    <property type="match status" value="1"/>
</dbReference>
<keyword evidence="3" id="KW-0004">4Fe-4S</keyword>
<evidence type="ECO:0000313" key="6">
    <source>
        <dbReference type="Proteomes" id="UP000634522"/>
    </source>
</evidence>
<dbReference type="EC" id="1.2.7.8" evidence="3"/>
<evidence type="ECO:0000256" key="2">
    <source>
        <dbReference type="ARBA" id="ARBA00023002"/>
    </source>
</evidence>
<keyword evidence="3" id="KW-0411">Iron-sulfur</keyword>
<keyword evidence="3" id="KW-0249">Electron transport</keyword>
<proteinExistence type="predicted"/>
<comment type="cofactor">
    <cofactor evidence="3">
        <name>[4Fe-4S] cluster</name>
        <dbReference type="ChEBI" id="CHEBI:49883"/>
    </cofactor>
    <text evidence="3">Binds 2 [4Fe-4S] clusters. In this family the first cluster has a non-standard and varying [4Fe-4S] binding motif CX(2)CX(2)CX(4-5)CP.</text>
</comment>
<evidence type="ECO:0000313" key="5">
    <source>
        <dbReference type="EMBL" id="NMF99678.1"/>
    </source>
</evidence>
<accession>A0ABX1NK10</accession>
<dbReference type="PIRSF" id="PIRSF006439">
    <property type="entry name" value="Indolepyruvate_ferr_oxidored"/>
    <property type="match status" value="1"/>
</dbReference>
<feature type="domain" description="4Fe-4S ferredoxin-type" evidence="4">
    <location>
        <begin position="540"/>
        <end position="570"/>
    </location>
</feature>
<evidence type="ECO:0000259" key="4">
    <source>
        <dbReference type="PROSITE" id="PS51379"/>
    </source>
</evidence>
<keyword evidence="3" id="KW-0813">Transport</keyword>
<dbReference type="PANTHER" id="PTHR43710">
    <property type="entry name" value="2-HYDROXYACYL-COA LYASE"/>
    <property type="match status" value="1"/>
</dbReference>
<dbReference type="Gene3D" id="3.40.50.970">
    <property type="match status" value="2"/>
</dbReference>
<keyword evidence="2 3" id="KW-0560">Oxidoreductase</keyword>
<dbReference type="InterPro" id="IPR011766">
    <property type="entry name" value="TPP_enzyme_TPP-bd"/>
</dbReference>
<dbReference type="InterPro" id="IPR002880">
    <property type="entry name" value="Pyrv_Fd/Flavodoxin_OxRdtase_N"/>
</dbReference>
<name>A0ABX1NK10_9RHOO</name>
<dbReference type="InterPro" id="IPR017721">
    <property type="entry name" value="IorA"/>
</dbReference>
<comment type="catalytic activity">
    <reaction evidence="3">
        <text>indole-3-pyruvate + 2 oxidized [2Fe-2S]-[ferredoxin] + CoA = (indol-3-yl)acetyl-CoA + 2 reduced [2Fe-2S]-[ferredoxin] + CO2 + H(+)</text>
        <dbReference type="Rhea" id="RHEA:12645"/>
        <dbReference type="Rhea" id="RHEA-COMP:10000"/>
        <dbReference type="Rhea" id="RHEA-COMP:10001"/>
        <dbReference type="ChEBI" id="CHEBI:15378"/>
        <dbReference type="ChEBI" id="CHEBI:16526"/>
        <dbReference type="ChEBI" id="CHEBI:17640"/>
        <dbReference type="ChEBI" id="CHEBI:33737"/>
        <dbReference type="ChEBI" id="CHEBI:33738"/>
        <dbReference type="ChEBI" id="CHEBI:57271"/>
        <dbReference type="ChEBI" id="CHEBI:57287"/>
        <dbReference type="EC" id="1.2.7.8"/>
    </reaction>
</comment>
<evidence type="ECO:0000256" key="1">
    <source>
        <dbReference type="ARBA" id="ARBA00022723"/>
    </source>
</evidence>
<comment type="caution">
    <text evidence="5">The sequence shown here is derived from an EMBL/GenBank/DDBJ whole genome shotgun (WGS) entry which is preliminary data.</text>
</comment>
<dbReference type="InterPro" id="IPR017896">
    <property type="entry name" value="4Fe4S_Fe-S-bd"/>
</dbReference>
<dbReference type="SUPFAM" id="SSF52518">
    <property type="entry name" value="Thiamin diphosphate-binding fold (THDP-binding)"/>
    <property type="match status" value="2"/>
</dbReference>
<dbReference type="Gene3D" id="3.30.70.3270">
    <property type="match status" value="1"/>
</dbReference>
<gene>
    <name evidence="5" type="ORF">GPA27_20065</name>
</gene>
<dbReference type="PANTHER" id="PTHR43710:SF5">
    <property type="entry name" value="INDOLEPYRUVATE FERREDOXIN OXIDOREDUCTASE ALPHA SUBUNIT"/>
    <property type="match status" value="1"/>
</dbReference>
<evidence type="ECO:0000256" key="3">
    <source>
        <dbReference type="PIRNR" id="PIRNR006439"/>
    </source>
</evidence>
<keyword evidence="1 3" id="KW-0479">Metal-binding</keyword>
<dbReference type="CDD" id="cd07034">
    <property type="entry name" value="TPP_PYR_PFOR_IOR-alpha_like"/>
    <property type="match status" value="1"/>
</dbReference>
<dbReference type="EMBL" id="WTVS01000050">
    <property type="protein sequence ID" value="NMF99678.1"/>
    <property type="molecule type" value="Genomic_DNA"/>
</dbReference>
<dbReference type="CDD" id="cd02008">
    <property type="entry name" value="TPP_IOR_alpha"/>
    <property type="match status" value="1"/>
</dbReference>